<proteinExistence type="predicted"/>
<evidence type="ECO:0000313" key="3">
    <source>
        <dbReference type="Proteomes" id="UP000887116"/>
    </source>
</evidence>
<feature type="domain" description="Pre-C2HC" evidence="1">
    <location>
        <begin position="32"/>
        <end position="87"/>
    </location>
</feature>
<evidence type="ECO:0000313" key="2">
    <source>
        <dbReference type="EMBL" id="GFR08719.1"/>
    </source>
</evidence>
<dbReference type="OrthoDB" id="8123891at2759"/>
<sequence>MNREEFYAIPPPSERPYKVVLKGLPASTDIDEIKKDLANEGVTVSKAARLTQRISKFPLPMFLVEVRKNVPDSRYILDVSNCCYMSIPWDSLRRRP</sequence>
<organism evidence="2 3">
    <name type="scientific">Trichonephila clavata</name>
    <name type="common">Joro spider</name>
    <name type="synonym">Nephila clavata</name>
    <dbReference type="NCBI Taxonomy" id="2740835"/>
    <lineage>
        <taxon>Eukaryota</taxon>
        <taxon>Metazoa</taxon>
        <taxon>Ecdysozoa</taxon>
        <taxon>Arthropoda</taxon>
        <taxon>Chelicerata</taxon>
        <taxon>Arachnida</taxon>
        <taxon>Araneae</taxon>
        <taxon>Araneomorphae</taxon>
        <taxon>Entelegynae</taxon>
        <taxon>Araneoidea</taxon>
        <taxon>Nephilidae</taxon>
        <taxon>Trichonephila</taxon>
    </lineage>
</organism>
<dbReference type="Proteomes" id="UP000887116">
    <property type="component" value="Unassembled WGS sequence"/>
</dbReference>
<keyword evidence="3" id="KW-1185">Reference proteome</keyword>
<reference evidence="2" key="1">
    <citation type="submission" date="2020-07" db="EMBL/GenBank/DDBJ databases">
        <title>Multicomponent nature underlies the extraordinary mechanical properties of spider dragline silk.</title>
        <authorList>
            <person name="Kono N."/>
            <person name="Nakamura H."/>
            <person name="Mori M."/>
            <person name="Yoshida Y."/>
            <person name="Ohtoshi R."/>
            <person name="Malay A.D."/>
            <person name="Moran D.A.P."/>
            <person name="Tomita M."/>
            <person name="Numata K."/>
            <person name="Arakawa K."/>
        </authorList>
    </citation>
    <scope>NUCLEOTIDE SEQUENCE</scope>
</reference>
<accession>A0A8X6HSF6</accession>
<gene>
    <name evidence="2" type="ORF">TNCT_727911</name>
</gene>
<comment type="caution">
    <text evidence="2">The sequence shown here is derived from an EMBL/GenBank/DDBJ whole genome shotgun (WGS) entry which is preliminary data.</text>
</comment>
<dbReference type="EMBL" id="BMAO01036189">
    <property type="protein sequence ID" value="GFR08719.1"/>
    <property type="molecule type" value="Genomic_DNA"/>
</dbReference>
<dbReference type="Pfam" id="PF07530">
    <property type="entry name" value="PRE_C2HC"/>
    <property type="match status" value="1"/>
</dbReference>
<dbReference type="InterPro" id="IPR006579">
    <property type="entry name" value="Pre_C2HC_dom"/>
</dbReference>
<name>A0A8X6HSF6_TRICU</name>
<dbReference type="AlphaFoldDB" id="A0A8X6HSF6"/>
<evidence type="ECO:0000259" key="1">
    <source>
        <dbReference type="Pfam" id="PF07530"/>
    </source>
</evidence>
<protein>
    <recommendedName>
        <fullName evidence="1">Pre-C2HC domain-containing protein</fullName>
    </recommendedName>
</protein>